<dbReference type="EMBL" id="CADIKF010000039">
    <property type="protein sequence ID" value="CAB3764675.1"/>
    <property type="molecule type" value="Genomic_DNA"/>
</dbReference>
<organism evidence="2 3">
    <name type="scientific">Paraburkholderia solisilvae</name>
    <dbReference type="NCBI Taxonomy" id="624376"/>
    <lineage>
        <taxon>Bacteria</taxon>
        <taxon>Pseudomonadati</taxon>
        <taxon>Pseudomonadota</taxon>
        <taxon>Betaproteobacteria</taxon>
        <taxon>Burkholderiales</taxon>
        <taxon>Burkholderiaceae</taxon>
        <taxon>Paraburkholderia</taxon>
    </lineage>
</organism>
<evidence type="ECO:0000313" key="3">
    <source>
        <dbReference type="Proteomes" id="UP000494329"/>
    </source>
</evidence>
<sequence length="100" mass="11263">MSMLIDQEITHIGRVMRPSLHGDLGGAILPASYWRKRLNELLAREHLSRPQLCAIDSLLLLLDQLDATELEPLPFANTPTNRTPSPKSRATVRDRTRHAS</sequence>
<proteinExistence type="predicted"/>
<evidence type="ECO:0000313" key="2">
    <source>
        <dbReference type="EMBL" id="CAB3764675.1"/>
    </source>
</evidence>
<keyword evidence="3" id="KW-1185">Reference proteome</keyword>
<feature type="region of interest" description="Disordered" evidence="1">
    <location>
        <begin position="72"/>
        <end position="100"/>
    </location>
</feature>
<name>A0A6J5EI16_9BURK</name>
<dbReference type="AlphaFoldDB" id="A0A6J5EI16"/>
<dbReference type="Proteomes" id="UP000494329">
    <property type="component" value="Unassembled WGS sequence"/>
</dbReference>
<evidence type="ECO:0000256" key="1">
    <source>
        <dbReference type="SAM" id="MobiDB-lite"/>
    </source>
</evidence>
<protein>
    <submittedName>
        <fullName evidence="2">Uncharacterized protein</fullName>
    </submittedName>
</protein>
<feature type="compositionally biased region" description="Polar residues" evidence="1">
    <location>
        <begin position="77"/>
        <end position="88"/>
    </location>
</feature>
<reference evidence="2 3" key="1">
    <citation type="submission" date="2020-04" db="EMBL/GenBank/DDBJ databases">
        <authorList>
            <person name="De Canck E."/>
        </authorList>
    </citation>
    <scope>NUCLEOTIDE SEQUENCE [LARGE SCALE GENOMIC DNA]</scope>
    <source>
        <strain evidence="2 3">LMG 29739</strain>
    </source>
</reference>
<gene>
    <name evidence="2" type="ORF">LMG29739_04404</name>
</gene>
<accession>A0A6J5EI16</accession>